<accession>A0A931SE93</accession>
<dbReference type="EMBL" id="JACOZA010000099">
    <property type="protein sequence ID" value="MBI2097277.1"/>
    <property type="molecule type" value="Genomic_DNA"/>
</dbReference>
<dbReference type="Proteomes" id="UP000724148">
    <property type="component" value="Unassembled WGS sequence"/>
</dbReference>
<name>A0A931SE93_9BACT</name>
<protein>
    <submittedName>
        <fullName evidence="2">Uncharacterized protein</fullName>
    </submittedName>
</protein>
<organism evidence="2 3">
    <name type="scientific">Candidatus Sungiibacteriota bacterium</name>
    <dbReference type="NCBI Taxonomy" id="2750080"/>
    <lineage>
        <taxon>Bacteria</taxon>
        <taxon>Candidatus Sungiibacteriota</taxon>
    </lineage>
</organism>
<feature type="region of interest" description="Disordered" evidence="1">
    <location>
        <begin position="40"/>
        <end position="65"/>
    </location>
</feature>
<reference evidence="2" key="1">
    <citation type="submission" date="2020-07" db="EMBL/GenBank/DDBJ databases">
        <title>Huge and variable diversity of episymbiotic CPR bacteria and DPANN archaea in groundwater ecosystems.</title>
        <authorList>
            <person name="He C.Y."/>
            <person name="Keren R."/>
            <person name="Whittaker M."/>
            <person name="Farag I.F."/>
            <person name="Doudna J."/>
            <person name="Cate J.H.D."/>
            <person name="Banfield J.F."/>
        </authorList>
    </citation>
    <scope>NUCLEOTIDE SEQUENCE</scope>
    <source>
        <strain evidence="2">NC_groundwater_193_Ag_S-0.1um_51_7</strain>
    </source>
</reference>
<feature type="compositionally biased region" description="Basic and acidic residues" evidence="1">
    <location>
        <begin position="40"/>
        <end position="58"/>
    </location>
</feature>
<dbReference type="AlphaFoldDB" id="A0A931SE93"/>
<evidence type="ECO:0000313" key="2">
    <source>
        <dbReference type="EMBL" id="MBI2097277.1"/>
    </source>
</evidence>
<evidence type="ECO:0000313" key="3">
    <source>
        <dbReference type="Proteomes" id="UP000724148"/>
    </source>
</evidence>
<evidence type="ECO:0000256" key="1">
    <source>
        <dbReference type="SAM" id="MobiDB-lite"/>
    </source>
</evidence>
<comment type="caution">
    <text evidence="2">The sequence shown here is derived from an EMBL/GenBank/DDBJ whole genome shotgun (WGS) entry which is preliminary data.</text>
</comment>
<proteinExistence type="predicted"/>
<gene>
    <name evidence="2" type="ORF">HYT40_04015</name>
</gene>
<sequence length="65" mass="7367">MPSTSKAQRRAAAIAENEPEKLYKRNRGLLKMSKSELHDFASGGEKDLPTRITREGVKKRLGKRK</sequence>